<name>A0A645J1V7_9ZZZZ</name>
<feature type="compositionally biased region" description="Basic and acidic residues" evidence="1">
    <location>
        <begin position="46"/>
        <end position="56"/>
    </location>
</feature>
<feature type="region of interest" description="Disordered" evidence="1">
    <location>
        <begin position="46"/>
        <end position="74"/>
    </location>
</feature>
<comment type="caution">
    <text evidence="2">The sequence shown here is derived from an EMBL/GenBank/DDBJ whole genome shotgun (WGS) entry which is preliminary data.</text>
</comment>
<accession>A0A645J1V7</accession>
<protein>
    <submittedName>
        <fullName evidence="2">Uncharacterized protein</fullName>
    </submittedName>
</protein>
<reference evidence="2" key="1">
    <citation type="submission" date="2019-08" db="EMBL/GenBank/DDBJ databases">
        <authorList>
            <person name="Kucharzyk K."/>
            <person name="Murdoch R.W."/>
            <person name="Higgins S."/>
            <person name="Loffler F."/>
        </authorList>
    </citation>
    <scope>NUCLEOTIDE SEQUENCE</scope>
</reference>
<organism evidence="2">
    <name type="scientific">bioreactor metagenome</name>
    <dbReference type="NCBI Taxonomy" id="1076179"/>
    <lineage>
        <taxon>unclassified sequences</taxon>
        <taxon>metagenomes</taxon>
        <taxon>ecological metagenomes</taxon>
    </lineage>
</organism>
<dbReference type="EMBL" id="VSSQ01128955">
    <property type="protein sequence ID" value="MPN57436.1"/>
    <property type="molecule type" value="Genomic_DNA"/>
</dbReference>
<dbReference type="AlphaFoldDB" id="A0A645J1V7"/>
<gene>
    <name evidence="2" type="ORF">SDC9_205130</name>
</gene>
<evidence type="ECO:0000256" key="1">
    <source>
        <dbReference type="SAM" id="MobiDB-lite"/>
    </source>
</evidence>
<feature type="compositionally biased region" description="Low complexity" evidence="1">
    <location>
        <begin position="59"/>
        <end position="74"/>
    </location>
</feature>
<evidence type="ECO:0000313" key="2">
    <source>
        <dbReference type="EMBL" id="MPN57436.1"/>
    </source>
</evidence>
<proteinExistence type="predicted"/>
<sequence length="115" mass="12683">MIERQQAQGTGRNIVSQRGIIEPDYSGLIRQAMADVYAGQADVNKRETASLKKPETVEPSVQQRTSPSSSSPSLSIRRVQIDLRGSGGTTRLYADDEASADSFIRMLERDARRSL</sequence>